<feature type="region of interest" description="Disordered" evidence="1">
    <location>
        <begin position="399"/>
        <end position="418"/>
    </location>
</feature>
<feature type="transmembrane region" description="Helical" evidence="2">
    <location>
        <begin position="99"/>
        <end position="121"/>
    </location>
</feature>
<dbReference type="EMBL" id="FO203427">
    <property type="protein sequence ID" value="CCH49258.1"/>
    <property type="molecule type" value="Genomic_DNA"/>
</dbReference>
<gene>
    <name evidence="3" type="ordered locus">BN4_12023</name>
</gene>
<feature type="transmembrane region" description="Helical" evidence="2">
    <location>
        <begin position="74"/>
        <end position="93"/>
    </location>
</feature>
<dbReference type="AlphaFoldDB" id="M1WWQ1"/>
<feature type="transmembrane region" description="Helical" evidence="2">
    <location>
        <begin position="12"/>
        <end position="35"/>
    </location>
</feature>
<dbReference type="KEGG" id="dpi:BN4_12023"/>
<feature type="transmembrane region" description="Helical" evidence="2">
    <location>
        <begin position="232"/>
        <end position="253"/>
    </location>
</feature>
<name>M1WWQ1_PSEP2</name>
<feature type="transmembrane region" description="Helical" evidence="2">
    <location>
        <begin position="325"/>
        <end position="350"/>
    </location>
</feature>
<evidence type="ECO:0000313" key="4">
    <source>
        <dbReference type="Proteomes" id="UP000011724"/>
    </source>
</evidence>
<reference evidence="3 4" key="1">
    <citation type="journal article" date="2013" name="PLoS ONE">
        <title>The first genomic and proteomic characterization of a deep-sea sulfate reducer: insights into the piezophilic lifestyle of Desulfovibrio piezophilus.</title>
        <authorList>
            <person name="Pradel N."/>
            <person name="Ji B."/>
            <person name="Gimenez G."/>
            <person name="Talla E."/>
            <person name="Lenoble P."/>
            <person name="Garel M."/>
            <person name="Tamburini C."/>
            <person name="Fourquet P."/>
            <person name="Lebrun R."/>
            <person name="Bertin P."/>
            <person name="Denis Y."/>
            <person name="Pophillat M."/>
            <person name="Barbe V."/>
            <person name="Ollivier B."/>
            <person name="Dolla A."/>
        </authorList>
    </citation>
    <scope>NUCLEOTIDE SEQUENCE [LARGE SCALE GENOMIC DNA]</scope>
    <source>
        <strain evidence="4">DSM 10523 / SB164P1</strain>
    </source>
</reference>
<dbReference type="OrthoDB" id="5458508at2"/>
<dbReference type="HOGENOM" id="CLU_643605_0_0_7"/>
<feature type="transmembrane region" description="Helical" evidence="2">
    <location>
        <begin position="133"/>
        <end position="157"/>
    </location>
</feature>
<evidence type="ECO:0000256" key="2">
    <source>
        <dbReference type="SAM" id="Phobius"/>
    </source>
</evidence>
<evidence type="ECO:0000256" key="1">
    <source>
        <dbReference type="SAM" id="MobiDB-lite"/>
    </source>
</evidence>
<proteinExistence type="predicted"/>
<reference evidence="4" key="2">
    <citation type="journal article" date="2013" name="Stand. Genomic Sci.">
        <title>Complete genome sequence of Desulfocapsa sulfexigens, a marine deltaproteobacterium specialized in disproportionating inorganic sulfur compounds.</title>
        <authorList>
            <person name="Finster K.W."/>
            <person name="Kjeldsen K.U."/>
            <person name="Kube M."/>
            <person name="Reinhardt R."/>
            <person name="Mussmann M."/>
            <person name="Amann R."/>
            <person name="Schreiber L."/>
        </authorList>
    </citation>
    <scope>NUCLEOTIDE SEQUENCE [LARGE SCALE GENOMIC DNA]</scope>
    <source>
        <strain evidence="4">DSM 10523 / SB164P1</strain>
    </source>
</reference>
<dbReference type="PATRIC" id="fig|879567.3.peg.2151"/>
<feature type="transmembrane region" description="Helical" evidence="2">
    <location>
        <begin position="41"/>
        <end position="62"/>
    </location>
</feature>
<organism evidence="3 4">
    <name type="scientific">Pseudodesulfovibrio piezophilus (strain DSM 21447 / JCM 15486 / C1TLV30)</name>
    <name type="common">Desulfovibrio piezophilus</name>
    <dbReference type="NCBI Taxonomy" id="1322246"/>
    <lineage>
        <taxon>Bacteria</taxon>
        <taxon>Pseudomonadati</taxon>
        <taxon>Thermodesulfobacteriota</taxon>
        <taxon>Desulfovibrionia</taxon>
        <taxon>Desulfovibrionales</taxon>
        <taxon>Desulfovibrionaceae</taxon>
    </lineage>
</organism>
<keyword evidence="2" id="KW-0812">Transmembrane</keyword>
<protein>
    <recommendedName>
        <fullName evidence="5">O-antigen polymerase</fullName>
    </recommendedName>
</protein>
<keyword evidence="2" id="KW-1133">Transmembrane helix</keyword>
<dbReference type="RefSeq" id="WP_015415302.1">
    <property type="nucleotide sequence ID" value="NC_020409.1"/>
</dbReference>
<dbReference type="Proteomes" id="UP000011724">
    <property type="component" value="Chromosome"/>
</dbReference>
<dbReference type="eggNOG" id="ENOG50317NA">
    <property type="taxonomic scope" value="Bacteria"/>
</dbReference>
<feature type="transmembrane region" description="Helical" evidence="2">
    <location>
        <begin position="163"/>
        <end position="182"/>
    </location>
</feature>
<feature type="transmembrane region" description="Helical" evidence="2">
    <location>
        <begin position="203"/>
        <end position="226"/>
    </location>
</feature>
<keyword evidence="2" id="KW-0472">Membrane</keyword>
<evidence type="ECO:0000313" key="3">
    <source>
        <dbReference type="EMBL" id="CCH49258.1"/>
    </source>
</evidence>
<dbReference type="STRING" id="1322246.BN4_12023"/>
<keyword evidence="4" id="KW-1185">Reference proteome</keyword>
<dbReference type="BioCyc" id="DPIE1322246:BN4_RS10170-MONOMER"/>
<evidence type="ECO:0008006" key="5">
    <source>
        <dbReference type="Google" id="ProtNLM"/>
    </source>
</evidence>
<accession>M1WWQ1</accession>
<sequence length="426" mass="46778">MARFTTSFPTHGKLTTVPLAVAYVAVPLVLLWINLTEESRVAFSVIMPWMILAFLGLLCAVFQPKPDALWWEKAPAKGLAISLFVLALFSYAPRVPMRFALFIPYIMELTPLVFLLFSLLWAKTCGLPDRADFQRFGAILGMLCLMDCVMELILYGAIPTVRWIGNADILAGLLLVSLCAGLKPGQNEGGFVEPDQGRHWWRVIVMLGLLSCFSRTGLFAAGWVILCFGRGRLLFRILFTILCLFLICATFLFPTTASDAIRYADYWLWMEALRMLSIDPSLLLTGFAIPSALPVQVPMSMDSIWEAATGHSASAGIFLHQIPSFWLRITTAWGIFPPLALLACIFFGLLRRLNRMGAGLTAALFAQGMTTPLLYDPAMGISIGLGLILAQTGPSLPGTLTETQDGTTIPTAADTDSATEWDVRPL</sequence>